<proteinExistence type="predicted"/>
<gene>
    <name evidence="2" type="ORF">SAMN05216481_12247</name>
</gene>
<dbReference type="AlphaFoldDB" id="A0A1H9KC82"/>
<feature type="region of interest" description="Disordered" evidence="1">
    <location>
        <begin position="164"/>
        <end position="196"/>
    </location>
</feature>
<evidence type="ECO:0000256" key="1">
    <source>
        <dbReference type="SAM" id="MobiDB-lite"/>
    </source>
</evidence>
<feature type="compositionally biased region" description="Low complexity" evidence="1">
    <location>
        <begin position="164"/>
        <end position="175"/>
    </location>
</feature>
<dbReference type="STRING" id="403935.SAMN05216481_12247"/>
<evidence type="ECO:0000313" key="3">
    <source>
        <dbReference type="Proteomes" id="UP000199055"/>
    </source>
</evidence>
<dbReference type="EMBL" id="FOET01000022">
    <property type="protein sequence ID" value="SEQ96709.1"/>
    <property type="molecule type" value="Genomic_DNA"/>
</dbReference>
<organism evidence="2 3">
    <name type="scientific">Streptomyces radiopugnans</name>
    <dbReference type="NCBI Taxonomy" id="403935"/>
    <lineage>
        <taxon>Bacteria</taxon>
        <taxon>Bacillati</taxon>
        <taxon>Actinomycetota</taxon>
        <taxon>Actinomycetes</taxon>
        <taxon>Kitasatosporales</taxon>
        <taxon>Streptomycetaceae</taxon>
        <taxon>Streptomyces</taxon>
    </lineage>
</organism>
<evidence type="ECO:0000313" key="2">
    <source>
        <dbReference type="EMBL" id="SEQ96709.1"/>
    </source>
</evidence>
<reference evidence="2 3" key="1">
    <citation type="submission" date="2016-10" db="EMBL/GenBank/DDBJ databases">
        <authorList>
            <person name="de Groot N.N."/>
        </authorList>
    </citation>
    <scope>NUCLEOTIDE SEQUENCE [LARGE SCALE GENOMIC DNA]</scope>
    <source>
        <strain evidence="2 3">CGMCC 4.3519</strain>
    </source>
</reference>
<keyword evidence="3" id="KW-1185">Reference proteome</keyword>
<name>A0A1H9KC82_9ACTN</name>
<dbReference type="RefSeq" id="WP_245770338.1">
    <property type="nucleotide sequence ID" value="NZ_FOET01000022.1"/>
</dbReference>
<protein>
    <submittedName>
        <fullName evidence="2">Uncharacterized protein</fullName>
    </submittedName>
</protein>
<accession>A0A1H9KC82</accession>
<sequence>MCDHRRQTETLIGEAGLLAAAGSADLADPGSVAAVTTAVRTAIGNSIAAAWQEFLRITDVAMPEANPEAARDAYAFTVLQTAQQAVQEYQDNALAMLGRTEEAEAEAEARRSYKAEQGRRWYKHNPTGTDAVAAATKAVEAARERTAEYLLAVRLQQLRGQAAARTETAAPAPQTDRLPEPAARALDGDTAGAVMA</sequence>
<dbReference type="Proteomes" id="UP000199055">
    <property type="component" value="Unassembled WGS sequence"/>
</dbReference>